<dbReference type="PANTHER" id="PTHR21180">
    <property type="entry name" value="ENDONUCLEASE/EXONUCLEASE/PHOSPHATASE FAMILY DOMAIN-CONTAINING PROTEIN 1"/>
    <property type="match status" value="1"/>
</dbReference>
<dbReference type="Gene3D" id="3.10.560.10">
    <property type="entry name" value="Outer membrane lipoprotein wza domain like"/>
    <property type="match status" value="1"/>
</dbReference>
<dbReference type="Pfam" id="PF12836">
    <property type="entry name" value="HHH_3"/>
    <property type="match status" value="1"/>
</dbReference>
<dbReference type="RefSeq" id="WP_059389181.1">
    <property type="nucleotide sequence ID" value="NZ_JAUSSX010000001.1"/>
</dbReference>
<dbReference type="SUPFAM" id="SSF47781">
    <property type="entry name" value="RuvA domain 2-like"/>
    <property type="match status" value="1"/>
</dbReference>
<organism evidence="4 5">
    <name type="scientific">Arthrobacter bambusae</name>
    <dbReference type="NCBI Taxonomy" id="1338426"/>
    <lineage>
        <taxon>Bacteria</taxon>
        <taxon>Bacillati</taxon>
        <taxon>Actinomycetota</taxon>
        <taxon>Actinomycetes</taxon>
        <taxon>Micrococcales</taxon>
        <taxon>Micrococcaceae</taxon>
        <taxon>Arthrobacter</taxon>
    </lineage>
</organism>
<feature type="domain" description="Helix-hairpin-helix DNA-binding motif class 1" evidence="3">
    <location>
        <begin position="249"/>
        <end position="268"/>
    </location>
</feature>
<dbReference type="GO" id="GO:0015627">
    <property type="term" value="C:type II protein secretion system complex"/>
    <property type="evidence" value="ECO:0007669"/>
    <property type="project" value="TreeGrafter"/>
</dbReference>
<dbReference type="Pfam" id="PF10531">
    <property type="entry name" value="SLBB"/>
    <property type="match status" value="1"/>
</dbReference>
<dbReference type="Gene3D" id="1.10.150.280">
    <property type="entry name" value="AF1531-like domain"/>
    <property type="match status" value="1"/>
</dbReference>
<feature type="domain" description="Helix-hairpin-helix DNA-binding motif class 1" evidence="3">
    <location>
        <begin position="279"/>
        <end position="298"/>
    </location>
</feature>
<evidence type="ECO:0000313" key="5">
    <source>
        <dbReference type="Proteomes" id="UP001242995"/>
    </source>
</evidence>
<sequence>MPRRNRASPADDAASAARLRFVARLASPTDHEAEAQPGHVNKTEPLLPLQALMTSGPAMDDVGEQSGTEGVSEEAGPPSRLRWRTPWRVAVLLALPCLLLVIWFFWQSWSGQPMVEPLVRSSHAGGNPEAGAGSRNGGVDGDLESPDGAQLLIVHVAGAVKNPGIVRVPAGARVFDAIAAAGGADTTAQLDSLNLAAIVEDSAKIHVPRLGEAVPSQLAGPIGGAPTAGGAGTGTSGGGKVNLNTATAEELDALPKVGPVLAKRIVEWRQQHGPFAAVEDLDAVDGVGPKMMESLLPLVTV</sequence>
<dbReference type="GO" id="GO:0003677">
    <property type="term" value="F:DNA binding"/>
    <property type="evidence" value="ECO:0007669"/>
    <property type="project" value="InterPro"/>
</dbReference>
<dbReference type="GO" id="GO:0006281">
    <property type="term" value="P:DNA repair"/>
    <property type="evidence" value="ECO:0007669"/>
    <property type="project" value="InterPro"/>
</dbReference>
<evidence type="ECO:0000313" key="4">
    <source>
        <dbReference type="EMBL" id="MDP9904208.1"/>
    </source>
</evidence>
<comment type="caution">
    <text evidence="4">The sequence shown here is derived from an EMBL/GenBank/DDBJ whole genome shotgun (WGS) entry which is preliminary data.</text>
</comment>
<dbReference type="InterPro" id="IPR019554">
    <property type="entry name" value="Soluble_ligand-bd"/>
</dbReference>
<evidence type="ECO:0000256" key="2">
    <source>
        <dbReference type="SAM" id="Phobius"/>
    </source>
</evidence>
<dbReference type="PANTHER" id="PTHR21180:SF32">
    <property type="entry name" value="ENDONUCLEASE_EXONUCLEASE_PHOSPHATASE FAMILY DOMAIN-CONTAINING PROTEIN 1"/>
    <property type="match status" value="1"/>
</dbReference>
<dbReference type="AlphaFoldDB" id="A0AAW8D8R6"/>
<name>A0AAW8D8R6_9MICC</name>
<dbReference type="InterPro" id="IPR051675">
    <property type="entry name" value="Endo/Exo/Phosphatase_dom_1"/>
</dbReference>
<keyword evidence="2" id="KW-0812">Transmembrane</keyword>
<keyword evidence="2" id="KW-1133">Transmembrane helix</keyword>
<gene>
    <name evidence="4" type="ORF">J2S90_001154</name>
</gene>
<dbReference type="SMART" id="SM00278">
    <property type="entry name" value="HhH1"/>
    <property type="match status" value="2"/>
</dbReference>
<dbReference type="Proteomes" id="UP001242995">
    <property type="component" value="Unassembled WGS sequence"/>
</dbReference>
<protein>
    <submittedName>
        <fullName evidence="4">Competence protein ComEA</fullName>
    </submittedName>
</protein>
<reference evidence="4" key="1">
    <citation type="submission" date="2023-07" db="EMBL/GenBank/DDBJ databases">
        <title>Sorghum-associated microbial communities from plants grown in Nebraska, USA.</title>
        <authorList>
            <person name="Schachtman D."/>
        </authorList>
    </citation>
    <scope>NUCLEOTIDE SEQUENCE</scope>
    <source>
        <strain evidence="4">DS1006</strain>
    </source>
</reference>
<feature type="region of interest" description="Disordered" evidence="1">
    <location>
        <begin position="120"/>
        <end position="142"/>
    </location>
</feature>
<feature type="transmembrane region" description="Helical" evidence="2">
    <location>
        <begin position="89"/>
        <end position="106"/>
    </location>
</feature>
<dbReference type="InterPro" id="IPR004509">
    <property type="entry name" value="Competence_ComEA_HhH"/>
</dbReference>
<keyword evidence="2" id="KW-0472">Membrane</keyword>
<feature type="region of interest" description="Disordered" evidence="1">
    <location>
        <begin position="56"/>
        <end position="78"/>
    </location>
</feature>
<dbReference type="EMBL" id="JAUSRG010000002">
    <property type="protein sequence ID" value="MDP9904208.1"/>
    <property type="molecule type" value="Genomic_DNA"/>
</dbReference>
<dbReference type="GO" id="GO:0015628">
    <property type="term" value="P:protein secretion by the type II secretion system"/>
    <property type="evidence" value="ECO:0007669"/>
    <property type="project" value="TreeGrafter"/>
</dbReference>
<evidence type="ECO:0000259" key="3">
    <source>
        <dbReference type="SMART" id="SM00278"/>
    </source>
</evidence>
<dbReference type="InterPro" id="IPR010994">
    <property type="entry name" value="RuvA_2-like"/>
</dbReference>
<dbReference type="InterPro" id="IPR003583">
    <property type="entry name" value="Hlx-hairpin-Hlx_DNA-bd_motif"/>
</dbReference>
<accession>A0AAW8D8R6</accession>
<proteinExistence type="predicted"/>
<evidence type="ECO:0000256" key="1">
    <source>
        <dbReference type="SAM" id="MobiDB-lite"/>
    </source>
</evidence>
<dbReference type="NCBIfam" id="TIGR00426">
    <property type="entry name" value="competence protein ComEA helix-hairpin-helix repeat region"/>
    <property type="match status" value="1"/>
</dbReference>